<evidence type="ECO:0000259" key="9">
    <source>
        <dbReference type="Pfam" id="PF00082"/>
    </source>
</evidence>
<dbReference type="InterPro" id="IPR023827">
    <property type="entry name" value="Peptidase_S8_Asp-AS"/>
</dbReference>
<feature type="active site" description="Charge relay system" evidence="5">
    <location>
        <position position="214"/>
    </location>
</feature>
<dbReference type="AlphaFoldDB" id="A0A7W9SLT0"/>
<feature type="chain" id="PRO_5030544449" evidence="8">
    <location>
        <begin position="28"/>
        <end position="1097"/>
    </location>
</feature>
<feature type="domain" description="Peptidase S8/S53" evidence="9">
    <location>
        <begin position="169"/>
        <end position="438"/>
    </location>
</feature>
<feature type="active site" description="Charge relay system" evidence="5">
    <location>
        <position position="400"/>
    </location>
</feature>
<name>A0A7W9SLT0_ARMRO</name>
<evidence type="ECO:0000259" key="10">
    <source>
        <dbReference type="Pfam" id="PF13860"/>
    </source>
</evidence>
<dbReference type="PROSITE" id="PS00136">
    <property type="entry name" value="SUBTILASE_ASP"/>
    <property type="match status" value="1"/>
</dbReference>
<evidence type="ECO:0000313" key="12">
    <source>
        <dbReference type="Proteomes" id="UP000520814"/>
    </source>
</evidence>
<dbReference type="InterPro" id="IPR023828">
    <property type="entry name" value="Peptidase_S8_Ser-AS"/>
</dbReference>
<accession>A0A7W9SLT0</accession>
<dbReference type="SUPFAM" id="SSF52743">
    <property type="entry name" value="Subtilisin-like"/>
    <property type="match status" value="1"/>
</dbReference>
<dbReference type="PANTHER" id="PTHR43806:SF11">
    <property type="entry name" value="CEREVISIN-RELATED"/>
    <property type="match status" value="1"/>
</dbReference>
<dbReference type="RefSeq" id="WP_184192616.1">
    <property type="nucleotide sequence ID" value="NZ_JACHGW010000001.1"/>
</dbReference>
<feature type="active site" description="Charge relay system" evidence="5">
    <location>
        <position position="176"/>
    </location>
</feature>
<comment type="caution">
    <text evidence="11">The sequence shown here is derived from an EMBL/GenBank/DDBJ whole genome shotgun (WGS) entry which is preliminary data.</text>
</comment>
<dbReference type="GO" id="GO:0004252">
    <property type="term" value="F:serine-type endopeptidase activity"/>
    <property type="evidence" value="ECO:0007669"/>
    <property type="project" value="UniProtKB-UniRule"/>
</dbReference>
<evidence type="ECO:0000313" key="11">
    <source>
        <dbReference type="EMBL" id="MBB6048996.1"/>
    </source>
</evidence>
<dbReference type="Gene3D" id="3.40.50.200">
    <property type="entry name" value="Peptidase S8/S53 domain"/>
    <property type="match status" value="1"/>
</dbReference>
<dbReference type="PRINTS" id="PR00723">
    <property type="entry name" value="SUBTILISIN"/>
</dbReference>
<evidence type="ECO:0000256" key="4">
    <source>
        <dbReference type="ARBA" id="ARBA00022825"/>
    </source>
</evidence>
<evidence type="ECO:0000256" key="8">
    <source>
        <dbReference type="SAM" id="SignalP"/>
    </source>
</evidence>
<dbReference type="PROSITE" id="PS51892">
    <property type="entry name" value="SUBTILASE"/>
    <property type="match status" value="1"/>
</dbReference>
<evidence type="ECO:0000256" key="6">
    <source>
        <dbReference type="RuleBase" id="RU003355"/>
    </source>
</evidence>
<dbReference type="EMBL" id="JACHGW010000001">
    <property type="protein sequence ID" value="MBB6048996.1"/>
    <property type="molecule type" value="Genomic_DNA"/>
</dbReference>
<dbReference type="Pfam" id="PF00082">
    <property type="entry name" value="Peptidase_S8"/>
    <property type="match status" value="1"/>
</dbReference>
<dbReference type="Gene3D" id="2.60.40.4070">
    <property type="match status" value="1"/>
</dbReference>
<dbReference type="PROSITE" id="PS00137">
    <property type="entry name" value="SUBTILASE_HIS"/>
    <property type="match status" value="1"/>
</dbReference>
<dbReference type="PANTHER" id="PTHR43806">
    <property type="entry name" value="PEPTIDASE S8"/>
    <property type="match status" value="1"/>
</dbReference>
<dbReference type="InterPro" id="IPR036852">
    <property type="entry name" value="Peptidase_S8/S53_dom_sf"/>
</dbReference>
<dbReference type="InterPro" id="IPR015500">
    <property type="entry name" value="Peptidase_S8_subtilisin-rel"/>
</dbReference>
<keyword evidence="8" id="KW-0732">Signal</keyword>
<dbReference type="InterPro" id="IPR025965">
    <property type="entry name" value="FlgD/Vpr_Ig-like"/>
</dbReference>
<sequence length="1097" mass="114640">MRQIKLRAIFSLAAATLLGVAVPAALAQTPKAKPGEIVVKVPDNMNPATLAAQVNCDVIGPVAYCDHYWVFGVRGRNLQLSEEAPKADLLTAVTALRQVPGVSADPNWMQYMQDTKRDLKGGKSALSRAQQPPGARLLPNDPLYSSQKWHMEMIRMPEAWNIQFGDGQPTLVAVIDSGIDANHPEFKDSLGVSKVVAQQDFSGATNPGLDVDGHGTHVAGTIAATTSNGTGVTGIAGWNRQGVNIKLINAKVFPGGGLGASSATVASAINYSVTQGARVINMSLGYAGASAAQIEIDAVNNALKAGIVVVVAAGNDSNDNDNPQTKAWPADIDGVIKVTAIGPTKVLSSYSNYGGNPQKIGAPGGDDFSVAGPGAIWSTAPVAGSFDFSNPSYAPSNGTSMACPHVAGASALLIAAGVPADTVYQALSDGASQAADGVNPKRYGPGVLDVYSALYPYTPGITLEGGGDRGISYFGSTGISLTINRADRIYQSGPPAGTTGFWSLESDLSVEVQTVGRTPSIVRSFVGGRGVLGQAGKIEIPPLPAVGTRPSQSTGIRVPARNTDGTYSPINLSPGQYRIVARLNLRNTAGIVQTLEQVQFITIVEKQLSAGRTMFAMPFKAGIATRPAGSNLTPEAAVLGQATVFGLSRYNPIRMPSDDDYARFRSADPFNLKNAARFASADQLDSTVVVYDTTAPSVSIAPIGLGYWLDLDRAGTVNTTLLPYPGQITGVSPVAENSVGIKAYASGGGWNMIGAPFTYPVDWSVVTVRADGVSYSIAEAVKAGIVSPALIGFANGDYVYSVAPGGQLEPFNAYWVRVYRDCQFNVPPVPTASIATRSTLSNAGQQGGWQARLIASVGNGVDGQNYIGQRPGAADGEDLADLPKPPAGASDVYVTLLSKGANGKSRALAYDMRPLNGNAVTQEEWVATVQSVRPNAKVVLSWDGIRTAPRNARLVLTDVQTGAVIPMASRSSYVYQSGDAGTVHRFVIKMLPQTSGVLAIRNLKTGSTTRAAAGLTVRFNTNLEADTQVSIVTTSGREIRTLASSGRVQPGTEVSLYWDGRGKDGAVVPAGPYVVKVSAKTADGQQQNMQRMVQILK</sequence>
<evidence type="ECO:0000256" key="3">
    <source>
        <dbReference type="ARBA" id="ARBA00022801"/>
    </source>
</evidence>
<evidence type="ECO:0000256" key="5">
    <source>
        <dbReference type="PROSITE-ProRule" id="PRU01240"/>
    </source>
</evidence>
<keyword evidence="12" id="KW-1185">Reference proteome</keyword>
<comment type="similarity">
    <text evidence="1 5 6">Belongs to the peptidase S8 family.</text>
</comment>
<feature type="signal peptide" evidence="8">
    <location>
        <begin position="1"/>
        <end position="27"/>
    </location>
</feature>
<dbReference type="Pfam" id="PF13860">
    <property type="entry name" value="FlgD_ig"/>
    <property type="match status" value="1"/>
</dbReference>
<keyword evidence="4 5" id="KW-0720">Serine protease</keyword>
<evidence type="ECO:0000256" key="1">
    <source>
        <dbReference type="ARBA" id="ARBA00011073"/>
    </source>
</evidence>
<proteinExistence type="inferred from homology"/>
<protein>
    <submittedName>
        <fullName evidence="11">Subtilisin family serine protease</fullName>
    </submittedName>
</protein>
<keyword evidence="2 5" id="KW-0645">Protease</keyword>
<gene>
    <name evidence="11" type="ORF">HNQ39_000758</name>
</gene>
<organism evidence="11 12">
    <name type="scientific">Armatimonas rosea</name>
    <dbReference type="NCBI Taxonomy" id="685828"/>
    <lineage>
        <taxon>Bacteria</taxon>
        <taxon>Bacillati</taxon>
        <taxon>Armatimonadota</taxon>
        <taxon>Armatimonadia</taxon>
        <taxon>Armatimonadales</taxon>
        <taxon>Armatimonadaceae</taxon>
        <taxon>Armatimonas</taxon>
    </lineage>
</organism>
<dbReference type="GO" id="GO:0006508">
    <property type="term" value="P:proteolysis"/>
    <property type="evidence" value="ECO:0007669"/>
    <property type="project" value="UniProtKB-KW"/>
</dbReference>
<reference evidence="11 12" key="1">
    <citation type="submission" date="2020-08" db="EMBL/GenBank/DDBJ databases">
        <title>Genomic Encyclopedia of Type Strains, Phase IV (KMG-IV): sequencing the most valuable type-strain genomes for metagenomic binning, comparative biology and taxonomic classification.</title>
        <authorList>
            <person name="Goeker M."/>
        </authorList>
    </citation>
    <scope>NUCLEOTIDE SEQUENCE [LARGE SCALE GENOMIC DNA]</scope>
    <source>
        <strain evidence="11 12">DSM 23562</strain>
    </source>
</reference>
<feature type="domain" description="FlgD/Vpr Ig-like" evidence="10">
    <location>
        <begin position="1013"/>
        <end position="1083"/>
    </location>
</feature>
<keyword evidence="3 5" id="KW-0378">Hydrolase</keyword>
<feature type="region of interest" description="Disordered" evidence="7">
    <location>
        <begin position="120"/>
        <end position="141"/>
    </location>
</feature>
<dbReference type="InterPro" id="IPR022398">
    <property type="entry name" value="Peptidase_S8_His-AS"/>
</dbReference>
<dbReference type="InterPro" id="IPR000209">
    <property type="entry name" value="Peptidase_S8/S53_dom"/>
</dbReference>
<dbReference type="InterPro" id="IPR050131">
    <property type="entry name" value="Peptidase_S8_subtilisin-like"/>
</dbReference>
<feature type="region of interest" description="Disordered" evidence="7">
    <location>
        <begin position="543"/>
        <end position="562"/>
    </location>
</feature>
<evidence type="ECO:0000256" key="7">
    <source>
        <dbReference type="SAM" id="MobiDB-lite"/>
    </source>
</evidence>
<evidence type="ECO:0000256" key="2">
    <source>
        <dbReference type="ARBA" id="ARBA00022670"/>
    </source>
</evidence>
<dbReference type="PROSITE" id="PS00138">
    <property type="entry name" value="SUBTILASE_SER"/>
    <property type="match status" value="1"/>
</dbReference>
<dbReference type="Proteomes" id="UP000520814">
    <property type="component" value="Unassembled WGS sequence"/>
</dbReference>